<dbReference type="Gene3D" id="3.40.50.720">
    <property type="entry name" value="NAD(P)-binding Rossmann-like Domain"/>
    <property type="match status" value="1"/>
</dbReference>
<evidence type="ECO:0000256" key="1">
    <source>
        <dbReference type="ARBA" id="ARBA00010944"/>
    </source>
</evidence>
<sequence>MINKEDKIVITGCGGMLGEAVYSEFKDICKVYASDIDLNEDWLEYLDVSSANAVAEYLENIKPDYIIHLAAKTDMEYCELNSEETYATNRNGVTHVVKYANSANIPVVYISTAGIFDGEQESYREEDKPNPLSVYGRSKYEGELEAKKATKSIVVRAGWMIGGGPKKDKKFVKKIVEQINNGSKQLHVVNDKFGTPCYTYDLAKSLHFLVDNEYYGIYHGACDGKCNRYEVAVAMMIDLGIKDEVEVIEVDSSFVEKDFFAPRPRSEILQNIRLKKIAPHLTRDWEICVKEYLNKFDWLERS</sequence>
<reference evidence="4 5" key="1">
    <citation type="submission" date="2017-09" db="EMBL/GenBank/DDBJ databases">
        <title>Depth-based differentiation of microbial function through sediment-hosted aquifers and enrichment of novel symbionts in the deep terrestrial subsurface.</title>
        <authorList>
            <person name="Probst A.J."/>
            <person name="Ladd B."/>
            <person name="Jarett J.K."/>
            <person name="Geller-Mcgrath D.E."/>
            <person name="Sieber C.M."/>
            <person name="Emerson J.B."/>
            <person name="Anantharaman K."/>
            <person name="Thomas B.C."/>
            <person name="Malmstrom R."/>
            <person name="Stieglmeier M."/>
            <person name="Klingl A."/>
            <person name="Woyke T."/>
            <person name="Ryan C.M."/>
            <person name="Banfield J.F."/>
        </authorList>
    </citation>
    <scope>NUCLEOTIDE SEQUENCE [LARGE SCALE GENOMIC DNA]</scope>
    <source>
        <strain evidence="4">CG22_combo_CG10-13_8_21_14_all_36_13</strain>
    </source>
</reference>
<comment type="pathway">
    <text evidence="2">Carbohydrate biosynthesis; dTDP-L-rhamnose biosynthesis.</text>
</comment>
<dbReference type="GO" id="GO:0005829">
    <property type="term" value="C:cytosol"/>
    <property type="evidence" value="ECO:0007669"/>
    <property type="project" value="TreeGrafter"/>
</dbReference>
<evidence type="ECO:0000313" key="4">
    <source>
        <dbReference type="EMBL" id="PIP86869.1"/>
    </source>
</evidence>
<accession>A0A2H0DYT6</accession>
<organism evidence="4 5">
    <name type="scientific">Candidatus Campbellbacteria bacterium CG22_combo_CG10-13_8_21_14_all_36_13</name>
    <dbReference type="NCBI Taxonomy" id="1974529"/>
    <lineage>
        <taxon>Bacteria</taxon>
        <taxon>Candidatus Campbelliibacteriota</taxon>
    </lineage>
</organism>
<dbReference type="InterPro" id="IPR029903">
    <property type="entry name" value="RmlD-like-bd"/>
</dbReference>
<comment type="similarity">
    <text evidence="1 2">Belongs to the dTDP-4-dehydrorhamnose reductase family.</text>
</comment>
<dbReference type="CDD" id="cd05254">
    <property type="entry name" value="dTDP_HR_like_SDR_e"/>
    <property type="match status" value="1"/>
</dbReference>
<evidence type="ECO:0000259" key="3">
    <source>
        <dbReference type="Pfam" id="PF04321"/>
    </source>
</evidence>
<dbReference type="AlphaFoldDB" id="A0A2H0DYT6"/>
<gene>
    <name evidence="4" type="ORF">COW81_03335</name>
</gene>
<dbReference type="EC" id="1.1.1.133" evidence="2"/>
<dbReference type="Proteomes" id="UP000231143">
    <property type="component" value="Unassembled WGS sequence"/>
</dbReference>
<dbReference type="Pfam" id="PF04321">
    <property type="entry name" value="RmlD_sub_bind"/>
    <property type="match status" value="1"/>
</dbReference>
<comment type="function">
    <text evidence="2">Catalyzes the reduction of dTDP-6-deoxy-L-lyxo-4-hexulose to yield dTDP-L-rhamnose.</text>
</comment>
<dbReference type="SUPFAM" id="SSF51735">
    <property type="entry name" value="NAD(P)-binding Rossmann-fold domains"/>
    <property type="match status" value="1"/>
</dbReference>
<keyword evidence="2" id="KW-0521">NADP</keyword>
<dbReference type="GO" id="GO:0019305">
    <property type="term" value="P:dTDP-rhamnose biosynthetic process"/>
    <property type="evidence" value="ECO:0007669"/>
    <property type="project" value="UniProtKB-UniPathway"/>
</dbReference>
<dbReference type="InterPro" id="IPR005913">
    <property type="entry name" value="dTDP_dehydrorham_reduct"/>
</dbReference>
<dbReference type="PANTHER" id="PTHR10491">
    <property type="entry name" value="DTDP-4-DEHYDRORHAMNOSE REDUCTASE"/>
    <property type="match status" value="1"/>
</dbReference>
<evidence type="ECO:0000256" key="2">
    <source>
        <dbReference type="RuleBase" id="RU364082"/>
    </source>
</evidence>
<feature type="domain" description="RmlD-like substrate binding" evidence="3">
    <location>
        <begin position="7"/>
        <end position="296"/>
    </location>
</feature>
<name>A0A2H0DYT6_9BACT</name>
<dbReference type="EMBL" id="PCTT01000044">
    <property type="protein sequence ID" value="PIP86869.1"/>
    <property type="molecule type" value="Genomic_DNA"/>
</dbReference>
<dbReference type="PANTHER" id="PTHR10491:SF4">
    <property type="entry name" value="METHIONINE ADENOSYLTRANSFERASE 2 SUBUNIT BETA"/>
    <property type="match status" value="1"/>
</dbReference>
<keyword evidence="2" id="KW-0560">Oxidoreductase</keyword>
<dbReference type="GO" id="GO:0008831">
    <property type="term" value="F:dTDP-4-dehydrorhamnose reductase activity"/>
    <property type="evidence" value="ECO:0007669"/>
    <property type="project" value="UniProtKB-EC"/>
</dbReference>
<dbReference type="InterPro" id="IPR036291">
    <property type="entry name" value="NAD(P)-bd_dom_sf"/>
</dbReference>
<proteinExistence type="inferred from homology"/>
<comment type="caution">
    <text evidence="4">The sequence shown here is derived from an EMBL/GenBank/DDBJ whole genome shotgun (WGS) entry which is preliminary data.</text>
</comment>
<protein>
    <recommendedName>
        <fullName evidence="2">dTDP-4-dehydrorhamnose reductase</fullName>
        <ecNumber evidence="2">1.1.1.133</ecNumber>
    </recommendedName>
</protein>
<dbReference type="UniPathway" id="UPA00124"/>
<evidence type="ECO:0000313" key="5">
    <source>
        <dbReference type="Proteomes" id="UP000231143"/>
    </source>
</evidence>